<gene>
    <name evidence="1" type="ORF">HJG63_010367</name>
</gene>
<dbReference type="AlphaFoldDB" id="A0A7J8JH03"/>
<organism evidence="1 2">
    <name type="scientific">Rousettus aegyptiacus</name>
    <name type="common">Egyptian fruit bat</name>
    <name type="synonym">Pteropus aegyptiacus</name>
    <dbReference type="NCBI Taxonomy" id="9407"/>
    <lineage>
        <taxon>Eukaryota</taxon>
        <taxon>Metazoa</taxon>
        <taxon>Chordata</taxon>
        <taxon>Craniata</taxon>
        <taxon>Vertebrata</taxon>
        <taxon>Euteleostomi</taxon>
        <taxon>Mammalia</taxon>
        <taxon>Eutheria</taxon>
        <taxon>Laurasiatheria</taxon>
        <taxon>Chiroptera</taxon>
        <taxon>Yinpterochiroptera</taxon>
        <taxon>Pteropodoidea</taxon>
        <taxon>Pteropodidae</taxon>
        <taxon>Rousettinae</taxon>
        <taxon>Rousettus</taxon>
    </lineage>
</organism>
<dbReference type="EMBL" id="JACASE010000002">
    <property type="protein sequence ID" value="KAF6496137.1"/>
    <property type="molecule type" value="Genomic_DNA"/>
</dbReference>
<proteinExistence type="predicted"/>
<name>A0A7J8JH03_ROUAE</name>
<dbReference type="Proteomes" id="UP000593571">
    <property type="component" value="Unassembled WGS sequence"/>
</dbReference>
<accession>A0A7J8JH03</accession>
<comment type="caution">
    <text evidence="1">The sequence shown here is derived from an EMBL/GenBank/DDBJ whole genome shotgun (WGS) entry which is preliminary data.</text>
</comment>
<keyword evidence="2" id="KW-1185">Reference proteome</keyword>
<evidence type="ECO:0000313" key="1">
    <source>
        <dbReference type="EMBL" id="KAF6496137.1"/>
    </source>
</evidence>
<evidence type="ECO:0000313" key="2">
    <source>
        <dbReference type="Proteomes" id="UP000593571"/>
    </source>
</evidence>
<reference evidence="1 2" key="1">
    <citation type="journal article" date="2020" name="Nature">
        <title>Six reference-quality genomes reveal evolution of bat adaptations.</title>
        <authorList>
            <person name="Jebb D."/>
            <person name="Huang Z."/>
            <person name="Pippel M."/>
            <person name="Hughes G.M."/>
            <person name="Lavrichenko K."/>
            <person name="Devanna P."/>
            <person name="Winkler S."/>
            <person name="Jermiin L.S."/>
            <person name="Skirmuntt E.C."/>
            <person name="Katzourakis A."/>
            <person name="Burkitt-Gray L."/>
            <person name="Ray D.A."/>
            <person name="Sullivan K.A.M."/>
            <person name="Roscito J.G."/>
            <person name="Kirilenko B.M."/>
            <person name="Davalos L.M."/>
            <person name="Corthals A.P."/>
            <person name="Power M.L."/>
            <person name="Jones G."/>
            <person name="Ransome R.D."/>
            <person name="Dechmann D.K.N."/>
            <person name="Locatelli A.G."/>
            <person name="Puechmaille S.J."/>
            <person name="Fedrigo O."/>
            <person name="Jarvis E.D."/>
            <person name="Hiller M."/>
            <person name="Vernes S.C."/>
            <person name="Myers E.W."/>
            <person name="Teeling E.C."/>
        </authorList>
    </citation>
    <scope>NUCLEOTIDE SEQUENCE [LARGE SCALE GENOMIC DNA]</scope>
    <source>
        <strain evidence="1">MRouAeg1</strain>
        <tissue evidence="1">Muscle</tissue>
    </source>
</reference>
<sequence length="133" mass="15070">MVAQLRKFTRNYRTVPIKEMSFMGCMLYLKKIVKKQRKPRQVSRLLPGRGPARPSVSRRAPRVPCVRAVPSWWPVFAQRLSHLGAFARDAPVPGLSCPWATLSLLLQDMAGESPLPGSYPTFPDQTKGHRCHF</sequence>
<protein>
    <submittedName>
        <fullName evidence="1">Uncharacterized protein</fullName>
    </submittedName>
</protein>